<dbReference type="InterPro" id="IPR028082">
    <property type="entry name" value="Peripla_BP_I"/>
</dbReference>
<dbReference type="PANTHER" id="PTHR30146">
    <property type="entry name" value="LACI-RELATED TRANSCRIPTIONAL REPRESSOR"/>
    <property type="match status" value="1"/>
</dbReference>
<dbReference type="InterPro" id="IPR010982">
    <property type="entry name" value="Lambda_DNA-bd_dom_sf"/>
</dbReference>
<dbReference type="InterPro" id="IPR000843">
    <property type="entry name" value="HTH_LacI"/>
</dbReference>
<keyword evidence="1" id="KW-0805">Transcription regulation</keyword>
<dbReference type="GO" id="GO:0000976">
    <property type="term" value="F:transcription cis-regulatory region binding"/>
    <property type="evidence" value="ECO:0007669"/>
    <property type="project" value="TreeGrafter"/>
</dbReference>
<dbReference type="Pfam" id="PF00356">
    <property type="entry name" value="LacI"/>
    <property type="match status" value="1"/>
</dbReference>
<dbReference type="OrthoDB" id="9798934at2"/>
<dbReference type="SUPFAM" id="SSF47413">
    <property type="entry name" value="lambda repressor-like DNA-binding domains"/>
    <property type="match status" value="1"/>
</dbReference>
<dbReference type="SUPFAM" id="SSF53822">
    <property type="entry name" value="Periplasmic binding protein-like I"/>
    <property type="match status" value="1"/>
</dbReference>
<dbReference type="PATRIC" id="fig|566551.4.peg.2733"/>
<evidence type="ECO:0000259" key="4">
    <source>
        <dbReference type="PROSITE" id="PS50932"/>
    </source>
</evidence>
<evidence type="ECO:0000313" key="6">
    <source>
        <dbReference type="EMBL" id="EPF15817.1"/>
    </source>
</evidence>
<dbReference type="PROSITE" id="PS50943">
    <property type="entry name" value="HTH_CROC1"/>
    <property type="match status" value="1"/>
</dbReference>
<dbReference type="Proteomes" id="UP000014585">
    <property type="component" value="Unassembled WGS sequence"/>
</dbReference>
<gene>
    <name evidence="6" type="ORF">HMPREF0201_02992</name>
</gene>
<evidence type="ECO:0000256" key="2">
    <source>
        <dbReference type="ARBA" id="ARBA00023125"/>
    </source>
</evidence>
<feature type="domain" description="HTH cro/C1-type" evidence="5">
    <location>
        <begin position="11"/>
        <end position="40"/>
    </location>
</feature>
<dbReference type="GO" id="GO:0003700">
    <property type="term" value="F:DNA-binding transcription factor activity"/>
    <property type="evidence" value="ECO:0007669"/>
    <property type="project" value="TreeGrafter"/>
</dbReference>
<evidence type="ECO:0000259" key="5">
    <source>
        <dbReference type="PROSITE" id="PS50943"/>
    </source>
</evidence>
<dbReference type="STRING" id="566551.HMPREF0201_02992"/>
<organism evidence="6 7">
    <name type="scientific">Cedecea davisae DSM 4568</name>
    <dbReference type="NCBI Taxonomy" id="566551"/>
    <lineage>
        <taxon>Bacteria</taxon>
        <taxon>Pseudomonadati</taxon>
        <taxon>Pseudomonadota</taxon>
        <taxon>Gammaproteobacteria</taxon>
        <taxon>Enterobacterales</taxon>
        <taxon>Enterobacteriaceae</taxon>
        <taxon>Cedecea</taxon>
    </lineage>
</organism>
<dbReference type="Pfam" id="PF13377">
    <property type="entry name" value="Peripla_BP_3"/>
    <property type="match status" value="1"/>
</dbReference>
<accession>S3J6Y5</accession>
<dbReference type="SMART" id="SM00354">
    <property type="entry name" value="HTH_LACI"/>
    <property type="match status" value="1"/>
</dbReference>
<dbReference type="HOGENOM" id="CLU_037628_6_0_6"/>
<evidence type="ECO:0000256" key="3">
    <source>
        <dbReference type="ARBA" id="ARBA00023163"/>
    </source>
</evidence>
<dbReference type="CDD" id="cd06270">
    <property type="entry name" value="PBP1_GalS-like"/>
    <property type="match status" value="1"/>
</dbReference>
<evidence type="ECO:0000256" key="1">
    <source>
        <dbReference type="ARBA" id="ARBA00023015"/>
    </source>
</evidence>
<dbReference type="PROSITE" id="PS50932">
    <property type="entry name" value="HTH_LACI_2"/>
    <property type="match status" value="1"/>
</dbReference>
<dbReference type="Gene3D" id="1.10.260.40">
    <property type="entry name" value="lambda repressor-like DNA-binding domains"/>
    <property type="match status" value="1"/>
</dbReference>
<dbReference type="EMBL" id="ATDT01000026">
    <property type="protein sequence ID" value="EPF15817.1"/>
    <property type="molecule type" value="Genomic_DNA"/>
</dbReference>
<name>S3J6Y5_9ENTR</name>
<dbReference type="AlphaFoldDB" id="S3J6Y5"/>
<keyword evidence="3" id="KW-0804">Transcription</keyword>
<dbReference type="RefSeq" id="WP_016537281.1">
    <property type="nucleotide sequence ID" value="NZ_KE161030.1"/>
</dbReference>
<dbReference type="Gene3D" id="3.40.50.2300">
    <property type="match status" value="2"/>
</dbReference>
<protein>
    <submittedName>
        <fullName evidence="6">HTH-type transcriptional regulator AscG</fullName>
    </submittedName>
</protein>
<keyword evidence="2" id="KW-0238">DNA-binding</keyword>
<comment type="caution">
    <text evidence="6">The sequence shown here is derived from an EMBL/GenBank/DDBJ whole genome shotgun (WGS) entry which is preliminary data.</text>
</comment>
<dbReference type="PANTHER" id="PTHR30146:SF67">
    <property type="entry name" value="HTH-TYPE TRANSCRIPTIONAL REGULATOR ASCG"/>
    <property type="match status" value="1"/>
</dbReference>
<dbReference type="PROSITE" id="PS00356">
    <property type="entry name" value="HTH_LACI_1"/>
    <property type="match status" value="1"/>
</dbReference>
<dbReference type="CDD" id="cd01392">
    <property type="entry name" value="HTH_LacI"/>
    <property type="match status" value="1"/>
</dbReference>
<feature type="domain" description="HTH lacI-type" evidence="4">
    <location>
        <begin position="10"/>
        <end position="64"/>
    </location>
</feature>
<evidence type="ECO:0000313" key="7">
    <source>
        <dbReference type="Proteomes" id="UP000014585"/>
    </source>
</evidence>
<sequence length="348" mass="37959">MNKLREAFMSTMQEVAKKAGVSKATVSRVLTGKGYVSEATKTLVYQAIEETGYRPNLMARNLATSKSGYIGLVVTNTLYSGNYFSELLSQAALKLEASGRQLILVDGKHSAREEQEAVQFLLDLHCDAVIIYPRFLSVDEMDLLIGQHKQPIMVMNRKLRKHQSHCICCDHKGSSYNATRHLIDKGHREIAFISGVLDSPTARERLAGYKEALEQAGLTPRDELIVAGKWTPASGAAGVENLLARGEKFSALVASNDDMAIGAIKQLSNAGLRVPDDVSIIGFDNVPTGAFLSPALSSVKEPVSDMIHEVINRLTAMLDGGYFSKDNLYASDLIVRDSVAKGPHFMAK</sequence>
<dbReference type="InterPro" id="IPR046335">
    <property type="entry name" value="LacI/GalR-like_sensor"/>
</dbReference>
<reference evidence="6 7" key="1">
    <citation type="submission" date="2013-04" db="EMBL/GenBank/DDBJ databases">
        <authorList>
            <person name="Weinstock G."/>
            <person name="Sodergren E."/>
            <person name="Lobos E.A."/>
            <person name="Fulton L."/>
            <person name="Fulton R."/>
            <person name="Courtney L."/>
            <person name="Fronick C."/>
            <person name="O'Laughlin M."/>
            <person name="Godfrey J."/>
            <person name="Wilson R.M."/>
            <person name="Miner T."/>
            <person name="Farmer C."/>
            <person name="Delehaunty K."/>
            <person name="Cordes M."/>
            <person name="Minx P."/>
            <person name="Tomlinson C."/>
            <person name="Chen J."/>
            <person name="Wollam A."/>
            <person name="Pepin K.H."/>
            <person name="Palsikar V.B."/>
            <person name="Zhang X."/>
            <person name="Suruliraj S."/>
            <person name="Perna N.T."/>
            <person name="Plunkett G."/>
            <person name="Warren W."/>
            <person name="Mitreva M."/>
            <person name="Mardis E.R."/>
            <person name="Wilson R.K."/>
        </authorList>
    </citation>
    <scope>NUCLEOTIDE SEQUENCE [LARGE SCALE GENOMIC DNA]</scope>
    <source>
        <strain evidence="6 7">DSM 4568</strain>
    </source>
</reference>
<dbReference type="InterPro" id="IPR001387">
    <property type="entry name" value="Cro/C1-type_HTH"/>
</dbReference>
<proteinExistence type="predicted"/>